<gene>
    <name evidence="4" type="ORF">BBOH_1016</name>
</gene>
<feature type="domain" description="Peptidase C51" evidence="3">
    <location>
        <begin position="333"/>
        <end position="463"/>
    </location>
</feature>
<comment type="caution">
    <text evidence="4">The sequence shown here is derived from an EMBL/GenBank/DDBJ whole genome shotgun (WGS) entry which is preliminary data.</text>
</comment>
<evidence type="ECO:0000256" key="2">
    <source>
        <dbReference type="SAM" id="MobiDB-lite"/>
    </source>
</evidence>
<dbReference type="Gene3D" id="6.10.250.3150">
    <property type="match status" value="1"/>
</dbReference>
<dbReference type="Gene3D" id="3.90.1720.10">
    <property type="entry name" value="endopeptidase domain like (from Nostoc punctiforme)"/>
    <property type="match status" value="1"/>
</dbReference>
<name>A0A086ZGC2_9BIFI</name>
<evidence type="ECO:0000313" key="4">
    <source>
        <dbReference type="EMBL" id="KFI45572.1"/>
    </source>
</evidence>
<dbReference type="Proteomes" id="UP000029096">
    <property type="component" value="Unassembled WGS sequence"/>
</dbReference>
<dbReference type="AlphaFoldDB" id="A0A086ZGC2"/>
<feature type="region of interest" description="Disordered" evidence="2">
    <location>
        <begin position="275"/>
        <end position="318"/>
    </location>
</feature>
<sequence length="464" mass="48974">MRISRPMNILLTVFLTPAMFLGVTALTMTVDLPMANASVQDDYQRKLNDQANLKSQLAGVDSALAAKIIALNDLTDNQIPAARAAVDSAQQNADQAQSLAKATSDRLEAAKKDKADLEEKIKQTGIDYDDAKEGVAEQARSSFHGSDAANVMDVVTGSTTTKDFVDKMQSQAAVARSEANAASDAANTLGTSKNRKQRLAAIESQIETLKTQADEQAASAQKASEDARARQASLQTLRDQGATARASLEAQKSSLTSESARQALDLVSLKSQVDAANQMPSAPSYNPGNGSGQQGNAGNINNNPAPPSSGNSGGGGGGGGGNASGMNYEVPGGCWGVNGYCYGHPTGDSGNAYAYGQCTEWAYRRRHQLGLPAGSYMGNGGQWAATGRRLGYLVNNTPHVGAVLVVAPGQRIENWYADPQYGHVAVVEAVYDNSILISEGGTGFPGWWHQGPIYNPYDYQYVHY</sequence>
<evidence type="ECO:0000259" key="3">
    <source>
        <dbReference type="PROSITE" id="PS50911"/>
    </source>
</evidence>
<feature type="coiled-coil region" evidence="1">
    <location>
        <begin position="86"/>
        <end position="127"/>
    </location>
</feature>
<proteinExistence type="predicted"/>
<dbReference type="EMBL" id="JGYP01000002">
    <property type="protein sequence ID" value="KFI45572.1"/>
    <property type="molecule type" value="Genomic_DNA"/>
</dbReference>
<evidence type="ECO:0000313" key="5">
    <source>
        <dbReference type="Proteomes" id="UP000029096"/>
    </source>
</evidence>
<feature type="compositionally biased region" description="Polar residues" evidence="2">
    <location>
        <begin position="275"/>
        <end position="284"/>
    </location>
</feature>
<reference evidence="4 5" key="1">
    <citation type="submission" date="2014-03" db="EMBL/GenBank/DDBJ databases">
        <title>Genomics of Bifidobacteria.</title>
        <authorList>
            <person name="Ventura M."/>
            <person name="Milani C."/>
            <person name="Lugli G.A."/>
        </authorList>
    </citation>
    <scope>NUCLEOTIDE SEQUENCE [LARGE SCALE GENOMIC DNA]</scope>
    <source>
        <strain evidence="4 5">DSM 22767</strain>
    </source>
</reference>
<keyword evidence="1" id="KW-0175">Coiled coil</keyword>
<organism evidence="4 5">
    <name type="scientific">Bifidobacterium bohemicum DSM 22767</name>
    <dbReference type="NCBI Taxonomy" id="1437606"/>
    <lineage>
        <taxon>Bacteria</taxon>
        <taxon>Bacillati</taxon>
        <taxon>Actinomycetota</taxon>
        <taxon>Actinomycetes</taxon>
        <taxon>Bifidobacteriales</taxon>
        <taxon>Bifidobacteriaceae</taxon>
        <taxon>Bifidobacterium</taxon>
    </lineage>
</organism>
<dbReference type="SUPFAM" id="SSF54001">
    <property type="entry name" value="Cysteine proteinases"/>
    <property type="match status" value="1"/>
</dbReference>
<accession>A0A086ZGC2</accession>
<dbReference type="Pfam" id="PF05257">
    <property type="entry name" value="CHAP"/>
    <property type="match status" value="1"/>
</dbReference>
<dbReference type="STRING" id="1437606.BBOH_1016"/>
<keyword evidence="5" id="KW-1185">Reference proteome</keyword>
<dbReference type="RefSeq" id="WP_033521298.1">
    <property type="nucleotide sequence ID" value="NZ_JDUS01000006.1"/>
</dbReference>
<feature type="region of interest" description="Disordered" evidence="2">
    <location>
        <begin position="213"/>
        <end position="258"/>
    </location>
</feature>
<dbReference type="InterPro" id="IPR007921">
    <property type="entry name" value="CHAP_dom"/>
</dbReference>
<evidence type="ECO:0000256" key="1">
    <source>
        <dbReference type="SAM" id="Coils"/>
    </source>
</evidence>
<dbReference type="eggNOG" id="COG3942">
    <property type="taxonomic scope" value="Bacteria"/>
</dbReference>
<dbReference type="InterPro" id="IPR038765">
    <property type="entry name" value="Papain-like_cys_pep_sf"/>
</dbReference>
<dbReference type="PROSITE" id="PS50911">
    <property type="entry name" value="CHAP"/>
    <property type="match status" value="1"/>
</dbReference>
<protein>
    <submittedName>
        <fullName evidence="4">CHAP domain protein</fullName>
    </submittedName>
</protein>